<gene>
    <name evidence="3" type="ORF">NXW23_16950</name>
    <name evidence="2" type="ORF">Q4469_20990</name>
</gene>
<accession>A0AA94Y078</accession>
<dbReference type="Gene3D" id="3.40.390.80">
    <property type="entry name" value="Peptidase M60, enhancin-like domain 2"/>
    <property type="match status" value="1"/>
</dbReference>
<dbReference type="CDD" id="cd14948">
    <property type="entry name" value="BACON"/>
    <property type="match status" value="1"/>
</dbReference>
<organism evidence="3 4">
    <name type="scientific">Bacteroides caccae</name>
    <dbReference type="NCBI Taxonomy" id="47678"/>
    <lineage>
        <taxon>Bacteria</taxon>
        <taxon>Pseudomonadati</taxon>
        <taxon>Bacteroidota</taxon>
        <taxon>Bacteroidia</taxon>
        <taxon>Bacteroidales</taxon>
        <taxon>Bacteroidaceae</taxon>
        <taxon>Bacteroides</taxon>
    </lineage>
</organism>
<dbReference type="PROSITE" id="PS51723">
    <property type="entry name" value="PEPTIDASE_M60"/>
    <property type="match status" value="1"/>
</dbReference>
<dbReference type="PANTHER" id="PTHR15730:SF5">
    <property type="entry name" value="SI:CH211-210B2.2-RELATED"/>
    <property type="match status" value="1"/>
</dbReference>
<dbReference type="InterPro" id="IPR051244">
    <property type="entry name" value="TCAF"/>
</dbReference>
<dbReference type="Pfam" id="PF18630">
    <property type="entry name" value="Peptidase_M60_C"/>
    <property type="match status" value="1"/>
</dbReference>
<evidence type="ECO:0000313" key="4">
    <source>
        <dbReference type="Proteomes" id="UP001060260"/>
    </source>
</evidence>
<dbReference type="Gene3D" id="2.60.120.1250">
    <property type="entry name" value="Peptidase M60, enhancin-like domain 1"/>
    <property type="match status" value="1"/>
</dbReference>
<dbReference type="InterPro" id="IPR042279">
    <property type="entry name" value="Pep_M60_3"/>
</dbReference>
<dbReference type="InterPro" id="IPR008979">
    <property type="entry name" value="Galactose-bd-like_sf"/>
</dbReference>
<reference evidence="3" key="1">
    <citation type="submission" date="2022-08" db="EMBL/GenBank/DDBJ databases">
        <title>Genome Sequencing of Bacteroides fragilis Group Isolates with Nanopore Technology.</title>
        <authorList>
            <person name="Tisza M.J."/>
            <person name="Smith D."/>
            <person name="Dekker J.P."/>
        </authorList>
    </citation>
    <scope>NUCLEOTIDE SEQUENCE</scope>
    <source>
        <strain evidence="3">BFG-474</strain>
    </source>
</reference>
<sequence>MKIYNIIRLAGFIGVWLFLLQSCKDEEQLNSKFEIEGTALQQSLDGNASTVVVQVKTTLPMSDWQVESDADWLKVYKEADPEKGQVIVMKAESNNTRDNRTATISVTSAIHDYTITVLQFSTFEVPEDIQVKVIGGKDSEHQNGRGIECSFDGKFTPEADGYHSLFGKSANFPVSLEYYFEPDTEIDYVIYHTRAGNGNFGRVEVYTATDIGHTDWVKYGEYDFRGQDMASRVLFDETKRVSGIKFMVYSGYNNFVSCDEMEFFRYNKESSVNDQLLKVFTDLSCTALNEGVTEDVINELPGYFARLALALYNDTYDTHEKEFRIRKYAPYSDVVEWADKLMTKKYGNLDNPTGISVEKDEEIIVLVGDTYGQQLSLQVIGETYTNDEEDRGWIVNSSGSIYFLSPGINKLTMKESGQLFVMYTAMLNDDRAKPVNIHIPSGSGKVTGFFDLKDHKTDQKYAQLLAAANHKYFCVRGNKIMFYFHTEKLRSFVPDRILSAINLWDDIVGWEQELMGIEDVWPSQMNNHIFAISPEYGYMWASDYRVAFVYTYLDNILLRDNVMADKDNAWGPAHEIGHIHQKAINWPGCTESSNNLFSNYVLYKLGKYCSRGSELFHLADARFVEGQAWFDMGNPHHMNEDTEIHMRMYWQLWNYYHRCGYNEKFWQTLFQLLRADRIDENNPGAAQLKLAVKASQAAHEDLSDFFELWGFFIPGKGVIEQYGTYDYLVTEEMIRKAKAEMSIYPKPKHAFQYIEDRKAGDIGLDSEPSDVGYYTQFKGSVKPVSSEVYCTVNGRRYSVKNGENAVAFELRRGAADGDLLYFFNMYGYDIPGGIDLADAKLYAVQADGRRVEIPVR</sequence>
<dbReference type="InterPro" id="IPR013783">
    <property type="entry name" value="Ig-like_fold"/>
</dbReference>
<evidence type="ECO:0000259" key="1">
    <source>
        <dbReference type="PROSITE" id="PS51723"/>
    </source>
</evidence>
<name>A0AA94Y078_9BACE</name>
<dbReference type="SUPFAM" id="SSF49785">
    <property type="entry name" value="Galactose-binding domain-like"/>
    <property type="match status" value="1"/>
</dbReference>
<dbReference type="Gene3D" id="2.60.120.260">
    <property type="entry name" value="Galactose-binding domain-like"/>
    <property type="match status" value="1"/>
</dbReference>
<evidence type="ECO:0000313" key="3">
    <source>
        <dbReference type="EMBL" id="UVQ96003.1"/>
    </source>
</evidence>
<dbReference type="Gene3D" id="2.60.40.10">
    <property type="entry name" value="Immunoglobulins"/>
    <property type="match status" value="1"/>
</dbReference>
<dbReference type="Pfam" id="PF13402">
    <property type="entry name" value="Peptidase_M60"/>
    <property type="match status" value="1"/>
</dbReference>
<feature type="domain" description="Peptidase M60" evidence="1">
    <location>
        <begin position="348"/>
        <end position="657"/>
    </location>
</feature>
<protein>
    <submittedName>
        <fullName evidence="3">M60 family metallopeptidase</fullName>
    </submittedName>
</protein>
<dbReference type="InterPro" id="IPR041333">
    <property type="entry name" value="M60_C"/>
</dbReference>
<dbReference type="Gene3D" id="1.10.390.30">
    <property type="entry name" value="Peptidase M60, enhancin-like domain 3"/>
    <property type="match status" value="1"/>
</dbReference>
<proteinExistence type="predicted"/>
<dbReference type="Proteomes" id="UP001060260">
    <property type="component" value="Chromosome"/>
</dbReference>
<dbReference type="Proteomes" id="UP001170023">
    <property type="component" value="Unassembled WGS sequence"/>
</dbReference>
<evidence type="ECO:0000313" key="2">
    <source>
        <dbReference type="EMBL" id="MDO6360120.1"/>
    </source>
</evidence>
<dbReference type="Pfam" id="PF13004">
    <property type="entry name" value="BACON"/>
    <property type="match status" value="1"/>
</dbReference>
<dbReference type="EMBL" id="JAUONL010000029">
    <property type="protein sequence ID" value="MDO6360120.1"/>
    <property type="molecule type" value="Genomic_DNA"/>
</dbReference>
<dbReference type="InterPro" id="IPR024361">
    <property type="entry name" value="BACON"/>
</dbReference>
<dbReference type="PROSITE" id="PS51257">
    <property type="entry name" value="PROKAR_LIPOPROTEIN"/>
    <property type="match status" value="1"/>
</dbReference>
<dbReference type="SMART" id="SM01276">
    <property type="entry name" value="M60-like"/>
    <property type="match status" value="1"/>
</dbReference>
<dbReference type="AlphaFoldDB" id="A0AA94Y078"/>
<dbReference type="InterPro" id="IPR031161">
    <property type="entry name" value="Peptidase_M60_dom"/>
</dbReference>
<dbReference type="RefSeq" id="WP_050396687.1">
    <property type="nucleotide sequence ID" value="NZ_CAXSJX010000029.1"/>
</dbReference>
<reference evidence="2" key="2">
    <citation type="submission" date="2023-07" db="EMBL/GenBank/DDBJ databases">
        <title>Whole Genome Sequencing of Colonoscopy isolates.</title>
        <authorList>
            <person name="Surve S.V."/>
            <person name="Valls R.A."/>
            <person name="Barrak K.E."/>
            <person name="Gardner T.B."/>
            <person name="O'Toole G.A."/>
        </authorList>
    </citation>
    <scope>NUCLEOTIDE SEQUENCE</scope>
    <source>
        <strain evidence="2">GP0119</strain>
    </source>
</reference>
<dbReference type="EMBL" id="CP103166">
    <property type="protein sequence ID" value="UVQ96003.1"/>
    <property type="molecule type" value="Genomic_DNA"/>
</dbReference>
<dbReference type="PANTHER" id="PTHR15730">
    <property type="entry name" value="EXPERIMENTAL AUTOIMMUNE PROSTATITIS ANTIGEN 2-RELATED"/>
    <property type="match status" value="1"/>
</dbReference>